<dbReference type="Pfam" id="PF00750">
    <property type="entry name" value="tRNA-synt_1d"/>
    <property type="match status" value="1"/>
</dbReference>
<comment type="caution">
    <text evidence="14">The sequence shown here is derived from an EMBL/GenBank/DDBJ whole genome shotgun (WGS) entry which is preliminary data.</text>
</comment>
<feature type="compositionally biased region" description="Basic and acidic residues" evidence="11">
    <location>
        <begin position="223"/>
        <end position="233"/>
    </location>
</feature>
<dbReference type="SMART" id="SM01016">
    <property type="entry name" value="Arg_tRNA_synt_N"/>
    <property type="match status" value="1"/>
</dbReference>
<dbReference type="Pfam" id="PF03485">
    <property type="entry name" value="Arg_tRNA_synt_N"/>
    <property type="match status" value="1"/>
</dbReference>
<keyword evidence="3 9" id="KW-0436">Ligase</keyword>
<accession>A0A1F8DNU2</accession>
<dbReference type="GO" id="GO:0005737">
    <property type="term" value="C:cytoplasm"/>
    <property type="evidence" value="ECO:0007669"/>
    <property type="project" value="UniProtKB-SubCell"/>
</dbReference>
<keyword evidence="6 9" id="KW-0648">Protein biosynthesis</keyword>
<dbReference type="GO" id="GO:0005524">
    <property type="term" value="F:ATP binding"/>
    <property type="evidence" value="ECO:0007669"/>
    <property type="project" value="UniProtKB-UniRule"/>
</dbReference>
<dbReference type="Proteomes" id="UP000177029">
    <property type="component" value="Unassembled WGS sequence"/>
</dbReference>
<dbReference type="InterPro" id="IPR008909">
    <property type="entry name" value="DALR_anticod-bd"/>
</dbReference>
<proteinExistence type="inferred from homology"/>
<dbReference type="NCBIfam" id="TIGR00456">
    <property type="entry name" value="argS"/>
    <property type="match status" value="1"/>
</dbReference>
<comment type="similarity">
    <text evidence="1 9 10">Belongs to the class-I aminoacyl-tRNA synthetase family.</text>
</comment>
<name>A0A1F8DNU2_9BACT</name>
<evidence type="ECO:0000256" key="1">
    <source>
        <dbReference type="ARBA" id="ARBA00005594"/>
    </source>
</evidence>
<dbReference type="Gene3D" id="3.30.1360.70">
    <property type="entry name" value="Arginyl tRNA synthetase N-terminal domain"/>
    <property type="match status" value="1"/>
</dbReference>
<comment type="subunit">
    <text evidence="9">Monomer.</text>
</comment>
<keyword evidence="2 9" id="KW-0963">Cytoplasm</keyword>
<keyword evidence="5 9" id="KW-0067">ATP-binding</keyword>
<dbReference type="FunFam" id="3.40.50.620:FF:000116">
    <property type="entry name" value="Arginine--tRNA ligase"/>
    <property type="match status" value="1"/>
</dbReference>
<evidence type="ECO:0000313" key="14">
    <source>
        <dbReference type="EMBL" id="OGM90274.1"/>
    </source>
</evidence>
<evidence type="ECO:0000256" key="10">
    <source>
        <dbReference type="RuleBase" id="RU363038"/>
    </source>
</evidence>
<evidence type="ECO:0000256" key="9">
    <source>
        <dbReference type="HAMAP-Rule" id="MF_00123"/>
    </source>
</evidence>
<dbReference type="PRINTS" id="PR01038">
    <property type="entry name" value="TRNASYNTHARG"/>
</dbReference>
<dbReference type="Pfam" id="PF05746">
    <property type="entry name" value="DALR_1"/>
    <property type="match status" value="1"/>
</dbReference>
<evidence type="ECO:0000256" key="11">
    <source>
        <dbReference type="SAM" id="MobiDB-lite"/>
    </source>
</evidence>
<feature type="region of interest" description="Disordered" evidence="11">
    <location>
        <begin position="223"/>
        <end position="243"/>
    </location>
</feature>
<dbReference type="InterPro" id="IPR005148">
    <property type="entry name" value="Arg-tRNA-synth_N"/>
</dbReference>
<feature type="domain" description="DALR anticodon binding" evidence="12">
    <location>
        <begin position="494"/>
        <end position="609"/>
    </location>
</feature>
<dbReference type="InterPro" id="IPR014729">
    <property type="entry name" value="Rossmann-like_a/b/a_fold"/>
</dbReference>
<feature type="domain" description="Arginyl tRNA synthetase N-terminal" evidence="13">
    <location>
        <begin position="9"/>
        <end position="104"/>
    </location>
</feature>
<evidence type="ECO:0000259" key="12">
    <source>
        <dbReference type="SMART" id="SM00836"/>
    </source>
</evidence>
<dbReference type="EC" id="6.1.1.19" evidence="9"/>
<dbReference type="InterPro" id="IPR036695">
    <property type="entry name" value="Arg-tRNA-synth_N_sf"/>
</dbReference>
<comment type="catalytic activity">
    <reaction evidence="8 9">
        <text>tRNA(Arg) + L-arginine + ATP = L-arginyl-tRNA(Arg) + AMP + diphosphate</text>
        <dbReference type="Rhea" id="RHEA:20301"/>
        <dbReference type="Rhea" id="RHEA-COMP:9658"/>
        <dbReference type="Rhea" id="RHEA-COMP:9673"/>
        <dbReference type="ChEBI" id="CHEBI:30616"/>
        <dbReference type="ChEBI" id="CHEBI:32682"/>
        <dbReference type="ChEBI" id="CHEBI:33019"/>
        <dbReference type="ChEBI" id="CHEBI:78442"/>
        <dbReference type="ChEBI" id="CHEBI:78513"/>
        <dbReference type="ChEBI" id="CHEBI:456215"/>
        <dbReference type="EC" id="6.1.1.19"/>
    </reaction>
</comment>
<dbReference type="Gene3D" id="1.10.730.10">
    <property type="entry name" value="Isoleucyl-tRNA Synthetase, Domain 1"/>
    <property type="match status" value="1"/>
</dbReference>
<dbReference type="AlphaFoldDB" id="A0A1F8DNU2"/>
<keyword evidence="4 9" id="KW-0547">Nucleotide-binding</keyword>
<organism evidence="14 15">
    <name type="scientific">Candidatus Wolfebacteria bacterium RIFCSPHIGHO2_01_FULL_48_22</name>
    <dbReference type="NCBI Taxonomy" id="1802555"/>
    <lineage>
        <taxon>Bacteria</taxon>
        <taxon>Candidatus Wolfeibacteriota</taxon>
    </lineage>
</organism>
<evidence type="ECO:0000256" key="4">
    <source>
        <dbReference type="ARBA" id="ARBA00022741"/>
    </source>
</evidence>
<reference evidence="14 15" key="1">
    <citation type="journal article" date="2016" name="Nat. Commun.">
        <title>Thousands of microbial genomes shed light on interconnected biogeochemical processes in an aquifer system.</title>
        <authorList>
            <person name="Anantharaman K."/>
            <person name="Brown C.T."/>
            <person name="Hug L.A."/>
            <person name="Sharon I."/>
            <person name="Castelle C.J."/>
            <person name="Probst A.J."/>
            <person name="Thomas B.C."/>
            <person name="Singh A."/>
            <person name="Wilkins M.J."/>
            <person name="Karaoz U."/>
            <person name="Brodie E.L."/>
            <person name="Williams K.H."/>
            <person name="Hubbard S.S."/>
            <person name="Banfield J.F."/>
        </authorList>
    </citation>
    <scope>NUCLEOTIDE SEQUENCE [LARGE SCALE GENOMIC DNA]</scope>
</reference>
<evidence type="ECO:0000313" key="15">
    <source>
        <dbReference type="Proteomes" id="UP000177029"/>
    </source>
</evidence>
<protein>
    <recommendedName>
        <fullName evidence="9">Arginine--tRNA ligase</fullName>
        <ecNumber evidence="9">6.1.1.19</ecNumber>
    </recommendedName>
    <alternativeName>
        <fullName evidence="9">Arginyl-tRNA synthetase</fullName>
        <shortName evidence="9">ArgRS</shortName>
    </alternativeName>
</protein>
<dbReference type="PROSITE" id="PS00178">
    <property type="entry name" value="AA_TRNA_LIGASE_I"/>
    <property type="match status" value="1"/>
</dbReference>
<keyword evidence="7 9" id="KW-0030">Aminoacyl-tRNA synthetase</keyword>
<dbReference type="CDD" id="cd00671">
    <property type="entry name" value="ArgRS_core"/>
    <property type="match status" value="1"/>
</dbReference>
<dbReference type="SUPFAM" id="SSF55190">
    <property type="entry name" value="Arginyl-tRNA synthetase (ArgRS), N-terminal 'additional' domain"/>
    <property type="match status" value="1"/>
</dbReference>
<evidence type="ECO:0000256" key="7">
    <source>
        <dbReference type="ARBA" id="ARBA00023146"/>
    </source>
</evidence>
<dbReference type="GO" id="GO:0004814">
    <property type="term" value="F:arginine-tRNA ligase activity"/>
    <property type="evidence" value="ECO:0007669"/>
    <property type="project" value="UniProtKB-UniRule"/>
</dbReference>
<dbReference type="PANTHER" id="PTHR11956:SF5">
    <property type="entry name" value="ARGININE--TRNA LIGASE, CYTOPLASMIC"/>
    <property type="match status" value="1"/>
</dbReference>
<feature type="short sequence motif" description="'HIGH' region" evidence="9">
    <location>
        <begin position="139"/>
        <end position="149"/>
    </location>
</feature>
<evidence type="ECO:0000256" key="5">
    <source>
        <dbReference type="ARBA" id="ARBA00022840"/>
    </source>
</evidence>
<dbReference type="SUPFAM" id="SSF52374">
    <property type="entry name" value="Nucleotidylyl transferase"/>
    <property type="match status" value="1"/>
</dbReference>
<dbReference type="PANTHER" id="PTHR11956">
    <property type="entry name" value="ARGINYL-TRNA SYNTHETASE"/>
    <property type="match status" value="1"/>
</dbReference>
<evidence type="ECO:0000256" key="2">
    <source>
        <dbReference type="ARBA" id="ARBA00022490"/>
    </source>
</evidence>
<sequence>MGFLLTPREYIQNTLREAMEAYLKNNKIASSQAPRNDNIESKGNREQFGDFSSTVAFQLAPIVKKSPLEIAKEIVALIPLARNDSSSYIQKVEIAGNGFINFFLDEKIYRDSFREFSLKSLPIVMAGKESKVIIEFSSPNVAKPFHIGHLRNTVLGEFLSRLHEYTNHNVIRWNHLGDWGTQFGKLIVAYKKWGDEKKIDKNPITELLYLYVKFTNEAKKERESLAPLEKSRPEAAGAVPEAGRSLTGLEQQARDEFNKLEKGDAVNIELLKWFQKETIKEFSLLYKRLDSRFDVIKGESSYIAGKEKLFGLLSKKGFLEKSEGAKIVSLESEGMLPVLLEKSDGATLYHTRDLLSLQYRLEKYHPDRILYVVGDEQTLYLKQLFVVAKKIGLNAADLQHVSYGLVFGPGKKKLSTREGNVITANEIIKDVLFKASAVMHEKHPDAATRPPTKVTEDIALGAIKYNLLKESRQSDVVFDFDAMLSFQGNSGPYLQYTYARISKILSRAGIFASAKRDMLYGDRTDIAVMKKILEFSDVLDTCMQILSSHPLAEYLFSLANELNAFYEKNPILKDEDAKRRKQRLYMLRISADVLQQGLELLGIQAPKQI</sequence>
<dbReference type="EMBL" id="MGIP01000026">
    <property type="protein sequence ID" value="OGM90274.1"/>
    <property type="molecule type" value="Genomic_DNA"/>
</dbReference>
<comment type="subcellular location">
    <subcellularLocation>
        <location evidence="9">Cytoplasm</location>
    </subcellularLocation>
</comment>
<evidence type="ECO:0000256" key="3">
    <source>
        <dbReference type="ARBA" id="ARBA00022598"/>
    </source>
</evidence>
<dbReference type="Gene3D" id="3.40.50.620">
    <property type="entry name" value="HUPs"/>
    <property type="match status" value="1"/>
</dbReference>
<dbReference type="HAMAP" id="MF_00123">
    <property type="entry name" value="Arg_tRNA_synth"/>
    <property type="match status" value="1"/>
</dbReference>
<dbReference type="SMART" id="SM00836">
    <property type="entry name" value="DALR_1"/>
    <property type="match status" value="1"/>
</dbReference>
<dbReference type="SUPFAM" id="SSF47323">
    <property type="entry name" value="Anticodon-binding domain of a subclass of class I aminoacyl-tRNA synthetases"/>
    <property type="match status" value="1"/>
</dbReference>
<dbReference type="STRING" id="1802555.A2755_03725"/>
<dbReference type="InterPro" id="IPR009080">
    <property type="entry name" value="tRNAsynth_Ia_anticodon-bd"/>
</dbReference>
<dbReference type="InterPro" id="IPR001278">
    <property type="entry name" value="Arg-tRNA-ligase"/>
</dbReference>
<dbReference type="GO" id="GO:0006420">
    <property type="term" value="P:arginyl-tRNA aminoacylation"/>
    <property type="evidence" value="ECO:0007669"/>
    <property type="project" value="UniProtKB-UniRule"/>
</dbReference>
<evidence type="ECO:0000256" key="6">
    <source>
        <dbReference type="ARBA" id="ARBA00022917"/>
    </source>
</evidence>
<dbReference type="InterPro" id="IPR035684">
    <property type="entry name" value="ArgRS_core"/>
</dbReference>
<dbReference type="InterPro" id="IPR001412">
    <property type="entry name" value="aa-tRNA-synth_I_CS"/>
</dbReference>
<evidence type="ECO:0000256" key="8">
    <source>
        <dbReference type="ARBA" id="ARBA00049339"/>
    </source>
</evidence>
<gene>
    <name evidence="9" type="primary">argS</name>
    <name evidence="14" type="ORF">A2755_03725</name>
</gene>
<evidence type="ECO:0000259" key="13">
    <source>
        <dbReference type="SMART" id="SM01016"/>
    </source>
</evidence>